<comment type="caution">
    <text evidence="2">The sequence shown here is derived from an EMBL/GenBank/DDBJ whole genome shotgun (WGS) entry which is preliminary data.</text>
</comment>
<organism evidence="2 3">
    <name type="scientific">Prorocentrum cordatum</name>
    <dbReference type="NCBI Taxonomy" id="2364126"/>
    <lineage>
        <taxon>Eukaryota</taxon>
        <taxon>Sar</taxon>
        <taxon>Alveolata</taxon>
        <taxon>Dinophyceae</taxon>
        <taxon>Prorocentrales</taxon>
        <taxon>Prorocentraceae</taxon>
        <taxon>Prorocentrum</taxon>
    </lineage>
</organism>
<dbReference type="EMBL" id="CAUYUJ010007557">
    <property type="protein sequence ID" value="CAK0821169.1"/>
    <property type="molecule type" value="Genomic_DNA"/>
</dbReference>
<keyword evidence="3" id="KW-1185">Reference proteome</keyword>
<evidence type="ECO:0000313" key="2">
    <source>
        <dbReference type="EMBL" id="CAK0821169.1"/>
    </source>
</evidence>
<proteinExistence type="predicted"/>
<sequence>MVLGIPTVKKGTFGYVNSDYKAAATIESSDDDDDDNSFVSDSSSEMAIKKKKKKNTASAAPEEAPEEDEEADDYAIVKGWAVRTVDNKKASGSFGMKDGSTCFTWDDGDRWVPPSEVSFVLETPVRDKKKEKGCASTGNDKTGCEEGAKKFSHMKSKGGTGKGGDADKSSGMGNSKP</sequence>
<accession>A0ABN9RRZ0</accession>
<evidence type="ECO:0000313" key="3">
    <source>
        <dbReference type="Proteomes" id="UP001189429"/>
    </source>
</evidence>
<feature type="region of interest" description="Disordered" evidence="1">
    <location>
        <begin position="124"/>
        <end position="177"/>
    </location>
</feature>
<dbReference type="Proteomes" id="UP001189429">
    <property type="component" value="Unassembled WGS sequence"/>
</dbReference>
<feature type="non-terminal residue" evidence="2">
    <location>
        <position position="177"/>
    </location>
</feature>
<feature type="compositionally biased region" description="Acidic residues" evidence="1">
    <location>
        <begin position="63"/>
        <end position="72"/>
    </location>
</feature>
<gene>
    <name evidence="2" type="ORF">PCOR1329_LOCUS22567</name>
</gene>
<reference evidence="2" key="1">
    <citation type="submission" date="2023-10" db="EMBL/GenBank/DDBJ databases">
        <authorList>
            <person name="Chen Y."/>
            <person name="Shah S."/>
            <person name="Dougan E. K."/>
            <person name="Thang M."/>
            <person name="Chan C."/>
        </authorList>
    </citation>
    <scope>NUCLEOTIDE SEQUENCE [LARGE SCALE GENOMIC DNA]</scope>
</reference>
<feature type="compositionally biased region" description="Basic and acidic residues" evidence="1">
    <location>
        <begin position="124"/>
        <end position="133"/>
    </location>
</feature>
<feature type="region of interest" description="Disordered" evidence="1">
    <location>
        <begin position="27"/>
        <end position="72"/>
    </location>
</feature>
<name>A0ABN9RRZ0_9DINO</name>
<evidence type="ECO:0000256" key="1">
    <source>
        <dbReference type="SAM" id="MobiDB-lite"/>
    </source>
</evidence>
<protein>
    <submittedName>
        <fullName evidence="2">Uncharacterized protein</fullName>
    </submittedName>
</protein>